<sequence>MALAADCAVLDRDEKGNPRALRLFASLVEAESRYFAGAASRPAENELVRGFRGGATPDVGIGEFLERIQRYLHCEGSVYVLAAAHLTRFVRSRDAREAGILIEPSTAHRLVSVAVLVAAKFASAPYAPNSPKVLPVCSRQSILPGEFVALERPFLRAIDYRLFVNDEEFLRFCGRLEDAPKRIKKRKAATVEEDHRRGRALPVVAAS</sequence>
<reference evidence="1" key="2">
    <citation type="submission" date="2025-09" db="UniProtKB">
        <authorList>
            <consortium name="EnsemblPlants"/>
        </authorList>
    </citation>
    <scope>IDENTIFICATION</scope>
</reference>
<reference evidence="1" key="1">
    <citation type="submission" date="2021-05" db="EMBL/GenBank/DDBJ databases">
        <authorList>
            <person name="Scholz U."/>
            <person name="Mascher M."/>
            <person name="Fiebig A."/>
        </authorList>
    </citation>
    <scope>NUCLEOTIDE SEQUENCE [LARGE SCALE GENOMIC DNA]</scope>
</reference>
<keyword evidence="2" id="KW-1185">Reference proteome</keyword>
<organism evidence="1 2">
    <name type="scientific">Avena sativa</name>
    <name type="common">Oat</name>
    <dbReference type="NCBI Taxonomy" id="4498"/>
    <lineage>
        <taxon>Eukaryota</taxon>
        <taxon>Viridiplantae</taxon>
        <taxon>Streptophyta</taxon>
        <taxon>Embryophyta</taxon>
        <taxon>Tracheophyta</taxon>
        <taxon>Spermatophyta</taxon>
        <taxon>Magnoliopsida</taxon>
        <taxon>Liliopsida</taxon>
        <taxon>Poales</taxon>
        <taxon>Poaceae</taxon>
        <taxon>BOP clade</taxon>
        <taxon>Pooideae</taxon>
        <taxon>Poodae</taxon>
        <taxon>Poeae</taxon>
        <taxon>Poeae Chloroplast Group 1 (Aveneae type)</taxon>
        <taxon>Aveninae</taxon>
        <taxon>Avena</taxon>
    </lineage>
</organism>
<evidence type="ECO:0000313" key="2">
    <source>
        <dbReference type="Proteomes" id="UP001732700"/>
    </source>
</evidence>
<dbReference type="Proteomes" id="UP001732700">
    <property type="component" value="Chromosome 2D"/>
</dbReference>
<name>A0ACD5V0L6_AVESA</name>
<protein>
    <submittedName>
        <fullName evidence="1">Uncharacterized protein</fullName>
    </submittedName>
</protein>
<evidence type="ECO:0000313" key="1">
    <source>
        <dbReference type="EnsemblPlants" id="AVESA.00010b.r2.2DG0348590.1.CDS.1"/>
    </source>
</evidence>
<accession>A0ACD5V0L6</accession>
<proteinExistence type="predicted"/>
<dbReference type="EnsemblPlants" id="AVESA.00010b.r2.2DG0348590.1">
    <property type="protein sequence ID" value="AVESA.00010b.r2.2DG0348590.1.CDS.1"/>
    <property type="gene ID" value="AVESA.00010b.r2.2DG0348590"/>
</dbReference>